<dbReference type="Proteomes" id="UP000198287">
    <property type="component" value="Unassembled WGS sequence"/>
</dbReference>
<dbReference type="PANTHER" id="PTHR43667:SF1">
    <property type="entry name" value="CYCLOPROPANE-FATTY-ACYL-PHOSPHOLIPID SYNTHASE"/>
    <property type="match status" value="1"/>
</dbReference>
<evidence type="ECO:0000256" key="6">
    <source>
        <dbReference type="SAM" id="Phobius"/>
    </source>
</evidence>
<keyword evidence="8" id="KW-1185">Reference proteome</keyword>
<dbReference type="OrthoDB" id="8300214at2759"/>
<evidence type="ECO:0000313" key="7">
    <source>
        <dbReference type="EMBL" id="OXA39614.1"/>
    </source>
</evidence>
<evidence type="ECO:0000256" key="5">
    <source>
        <dbReference type="ARBA" id="ARBA00023098"/>
    </source>
</evidence>
<keyword evidence="6" id="KW-0472">Membrane</keyword>
<keyword evidence="4" id="KW-0949">S-adenosyl-L-methionine</keyword>
<comment type="caution">
    <text evidence="7">The sequence shown here is derived from an EMBL/GenBank/DDBJ whole genome shotgun (WGS) entry which is preliminary data.</text>
</comment>
<accession>A0A226D420</accession>
<dbReference type="EMBL" id="LNIX01000038">
    <property type="protein sequence ID" value="OXA39614.1"/>
    <property type="molecule type" value="Genomic_DNA"/>
</dbReference>
<reference evidence="7 8" key="1">
    <citation type="submission" date="2015-12" db="EMBL/GenBank/DDBJ databases">
        <title>The genome of Folsomia candida.</title>
        <authorList>
            <person name="Faddeeva A."/>
            <person name="Derks M.F."/>
            <person name="Anvar Y."/>
            <person name="Smit S."/>
            <person name="Van Straalen N."/>
            <person name="Roelofs D."/>
        </authorList>
    </citation>
    <scope>NUCLEOTIDE SEQUENCE [LARGE SCALE GENOMIC DNA]</scope>
    <source>
        <strain evidence="7 8">VU population</strain>
        <tissue evidence="7">Whole body</tissue>
    </source>
</reference>
<dbReference type="SUPFAM" id="SSF53335">
    <property type="entry name" value="S-adenosyl-L-methionine-dependent methyltransferases"/>
    <property type="match status" value="1"/>
</dbReference>
<dbReference type="InterPro" id="IPR003333">
    <property type="entry name" value="CMAS"/>
</dbReference>
<protein>
    <submittedName>
        <fullName evidence="7">Cyclopropane-fatty-acyl-phospholipid synthase</fullName>
    </submittedName>
</protein>
<evidence type="ECO:0000313" key="8">
    <source>
        <dbReference type="Proteomes" id="UP000198287"/>
    </source>
</evidence>
<comment type="similarity">
    <text evidence="1">Belongs to the CFA/CMAS family.</text>
</comment>
<keyword evidence="3" id="KW-0808">Transferase</keyword>
<gene>
    <name evidence="7" type="ORF">Fcan01_25678</name>
</gene>
<evidence type="ECO:0000256" key="2">
    <source>
        <dbReference type="ARBA" id="ARBA00022603"/>
    </source>
</evidence>
<dbReference type="InterPro" id="IPR050723">
    <property type="entry name" value="CFA/CMAS"/>
</dbReference>
<dbReference type="PIRSF" id="PIRSF003085">
    <property type="entry name" value="CMAS"/>
    <property type="match status" value="1"/>
</dbReference>
<dbReference type="InterPro" id="IPR029063">
    <property type="entry name" value="SAM-dependent_MTases_sf"/>
</dbReference>
<sequence>MYLSSSRLDRFNFNRTGELALKGCKNFANMDFLITGFLHLLDFLIVFCEFSLYIVFIPFTPIIRFIAKKILAKFNIRINGDKKCDIVITDWRAYAYIASHGMVGATDAWGKFGWWRPNNLDNLTHQLFLNVGLLKKFRFLEPGPFFPLYHLRWDVFNIQSKERASTFCNYAYNLGKDFFSTFLDPNLLYSIPYYARGAKNFDEAQIHKMEFHAEKLQLSPGMRVLDLGCGFGGMSRFLAEKHDVNVVGITNSSEMAAHAKEMCGHLKSVEIQEVDWRDLKEPGKFDRIIGIEIMFHVGRHNLNEFFRKLHTWLKPGGICVLQDFSVRPGQPKSMRFMQKIFPGHCILGLNEIFSISEKYFSLESYTDMTEDMAKCGPEMAQRLRKNWGNVKYDNAVFIEHEIFFGTAGYLGGTGVFTVQQMVFKKLKIPF</sequence>
<organism evidence="7 8">
    <name type="scientific">Folsomia candida</name>
    <name type="common">Springtail</name>
    <dbReference type="NCBI Taxonomy" id="158441"/>
    <lineage>
        <taxon>Eukaryota</taxon>
        <taxon>Metazoa</taxon>
        <taxon>Ecdysozoa</taxon>
        <taxon>Arthropoda</taxon>
        <taxon>Hexapoda</taxon>
        <taxon>Collembola</taxon>
        <taxon>Entomobryomorpha</taxon>
        <taxon>Isotomoidea</taxon>
        <taxon>Isotomidae</taxon>
        <taxon>Proisotominae</taxon>
        <taxon>Folsomia</taxon>
    </lineage>
</organism>
<dbReference type="GO" id="GO:0032259">
    <property type="term" value="P:methylation"/>
    <property type="evidence" value="ECO:0007669"/>
    <property type="project" value="UniProtKB-KW"/>
</dbReference>
<dbReference type="GO" id="GO:0008610">
    <property type="term" value="P:lipid biosynthetic process"/>
    <property type="evidence" value="ECO:0007669"/>
    <property type="project" value="InterPro"/>
</dbReference>
<dbReference type="CDD" id="cd02440">
    <property type="entry name" value="AdoMet_MTases"/>
    <property type="match status" value="1"/>
</dbReference>
<feature type="transmembrane region" description="Helical" evidence="6">
    <location>
        <begin position="43"/>
        <end position="67"/>
    </location>
</feature>
<dbReference type="PANTHER" id="PTHR43667">
    <property type="entry name" value="CYCLOPROPANE-FATTY-ACYL-PHOSPHOLIPID SYNTHASE"/>
    <property type="match status" value="1"/>
</dbReference>
<evidence type="ECO:0000256" key="1">
    <source>
        <dbReference type="ARBA" id="ARBA00010815"/>
    </source>
</evidence>
<keyword evidence="6" id="KW-1133">Transmembrane helix</keyword>
<keyword evidence="5" id="KW-0443">Lipid metabolism</keyword>
<dbReference type="Pfam" id="PF02353">
    <property type="entry name" value="CMAS"/>
    <property type="match status" value="1"/>
</dbReference>
<dbReference type="AlphaFoldDB" id="A0A226D420"/>
<proteinExistence type="inferred from homology"/>
<evidence type="ECO:0000256" key="3">
    <source>
        <dbReference type="ARBA" id="ARBA00022679"/>
    </source>
</evidence>
<name>A0A226D420_FOLCA</name>
<keyword evidence="2" id="KW-0489">Methyltransferase</keyword>
<evidence type="ECO:0000256" key="4">
    <source>
        <dbReference type="ARBA" id="ARBA00022691"/>
    </source>
</evidence>
<dbReference type="GO" id="GO:0008168">
    <property type="term" value="F:methyltransferase activity"/>
    <property type="evidence" value="ECO:0007669"/>
    <property type="project" value="UniProtKB-KW"/>
</dbReference>
<keyword evidence="6" id="KW-0812">Transmembrane</keyword>
<dbReference type="Gene3D" id="3.40.50.150">
    <property type="entry name" value="Vaccinia Virus protein VP39"/>
    <property type="match status" value="1"/>
</dbReference>